<gene>
    <name evidence="4" type="ORF">HR057_06695</name>
</gene>
<comment type="caution">
    <text evidence="4">The sequence shown here is derived from an EMBL/GenBank/DDBJ whole genome shotgun (WGS) entry which is preliminary data.</text>
</comment>
<feature type="domain" description="Competence protein CoiA C-terminal" evidence="3">
    <location>
        <begin position="232"/>
        <end position="360"/>
    </location>
</feature>
<feature type="domain" description="Competence protein CoiA nuclease-like" evidence="1">
    <location>
        <begin position="68"/>
        <end position="222"/>
    </location>
</feature>
<dbReference type="Pfam" id="PF06054">
    <property type="entry name" value="CoiA_nuc"/>
    <property type="match status" value="1"/>
</dbReference>
<dbReference type="InterPro" id="IPR057253">
    <property type="entry name" value="CoiA-like_N"/>
</dbReference>
<evidence type="ECO:0008006" key="6">
    <source>
        <dbReference type="Google" id="ProtNLM"/>
    </source>
</evidence>
<reference evidence="4" key="1">
    <citation type="submission" date="2020-06" db="EMBL/GenBank/DDBJ databases">
        <title>A novel thermopfilic bacterium from Erzurum, Turkey.</title>
        <authorList>
            <person name="Adiguzel A."/>
            <person name="Ay H."/>
            <person name="Baltaci M.O."/>
        </authorList>
    </citation>
    <scope>NUCLEOTIDE SEQUENCE</scope>
    <source>
        <strain evidence="4">P2</strain>
    </source>
</reference>
<evidence type="ECO:0000313" key="5">
    <source>
        <dbReference type="Proteomes" id="UP000625804"/>
    </source>
</evidence>
<feature type="domain" description="Competence protein CoiA-like N-terminal" evidence="2">
    <location>
        <begin position="18"/>
        <end position="61"/>
    </location>
</feature>
<evidence type="ECO:0000259" key="3">
    <source>
        <dbReference type="Pfam" id="PF25166"/>
    </source>
</evidence>
<dbReference type="AlphaFoldDB" id="A0A8J8K835"/>
<dbReference type="InterPro" id="IPR021176">
    <property type="entry name" value="Competence-induced_CoiA"/>
</dbReference>
<name>A0A8J8K835_9BACI</name>
<dbReference type="Pfam" id="PF25166">
    <property type="entry name" value="CoiA_C"/>
    <property type="match status" value="1"/>
</dbReference>
<evidence type="ECO:0000313" key="4">
    <source>
        <dbReference type="EMBL" id="NSL51456.1"/>
    </source>
</evidence>
<dbReference type="Proteomes" id="UP000625804">
    <property type="component" value="Unassembled WGS sequence"/>
</dbReference>
<evidence type="ECO:0000259" key="2">
    <source>
        <dbReference type="Pfam" id="PF25164"/>
    </source>
</evidence>
<dbReference type="PIRSF" id="PIRSF007487">
    <property type="entry name" value="Competence-induced_CoiA_bac"/>
    <property type="match status" value="1"/>
</dbReference>
<sequence length="399" mass="47440">MLLAQTEDGRIISLVKVKNKVELEELKKNENFICPVCKEKVILKTGTKRIWHFAHAHNTNCGQEFERESDYHLQGKIKLYEWFQNQGFHVELEKYIPEIKQRPDLFFQWKNKTYAIEYQCSKIDLQLLKKRTALYLQNHITPIWIAGRTRLKKVSHLSIKLSTFDLSMANFLHHQPLLIYYCPITNLFTILSNLFPFSSTTFTASTEIVPACKINFSQLFQWKQGRNFECKESWLSLKQRFRTNTHLYLSTCYKRFFYENGCPISLLPGEAGIPVKSMIWMQTEAILWQGWILVKFIIPSRRGETISFHTIFHRFKEEVRKGFFVIRQLPFIKDSHYSFAILEYLQKLEKLGVLKRTGSMTLFQKETEIIIPQNVENACQLDRDVWKRLNNLEKYRKDK</sequence>
<dbReference type="InterPro" id="IPR057252">
    <property type="entry name" value="CoiA_C"/>
</dbReference>
<dbReference type="RefSeq" id="WP_173730656.1">
    <property type="nucleotide sequence ID" value="NZ_JABTTE010000006.1"/>
</dbReference>
<dbReference type="InterPro" id="IPR010330">
    <property type="entry name" value="CoiA_nuc"/>
</dbReference>
<keyword evidence="5" id="KW-1185">Reference proteome</keyword>
<dbReference type="Pfam" id="PF25164">
    <property type="entry name" value="CoiA_N"/>
    <property type="match status" value="1"/>
</dbReference>
<protein>
    <recommendedName>
        <fullName evidence="6">Competence protein CoiA</fullName>
    </recommendedName>
</protein>
<evidence type="ECO:0000259" key="1">
    <source>
        <dbReference type="Pfam" id="PF06054"/>
    </source>
</evidence>
<proteinExistence type="predicted"/>
<organism evidence="4 5">
    <name type="scientific">Calidifontibacillus erzurumensis</name>
    <dbReference type="NCBI Taxonomy" id="2741433"/>
    <lineage>
        <taxon>Bacteria</taxon>
        <taxon>Bacillati</taxon>
        <taxon>Bacillota</taxon>
        <taxon>Bacilli</taxon>
        <taxon>Bacillales</taxon>
        <taxon>Bacillaceae</taxon>
        <taxon>Calidifontibacillus/Schinkia group</taxon>
        <taxon>Calidifontibacillus</taxon>
    </lineage>
</organism>
<dbReference type="EMBL" id="JABTTE010000006">
    <property type="protein sequence ID" value="NSL51456.1"/>
    <property type="molecule type" value="Genomic_DNA"/>
</dbReference>
<accession>A0A8J8K835</accession>